<dbReference type="SUPFAM" id="SSF52540">
    <property type="entry name" value="P-loop containing nucleoside triphosphate hydrolases"/>
    <property type="match status" value="1"/>
</dbReference>
<dbReference type="GO" id="GO:0005524">
    <property type="term" value="F:ATP binding"/>
    <property type="evidence" value="ECO:0007669"/>
    <property type="project" value="UniProtKB-KW"/>
</dbReference>
<keyword evidence="3" id="KW-1003">Cell membrane</keyword>
<evidence type="ECO:0000256" key="7">
    <source>
        <dbReference type="ARBA" id="ARBA00023004"/>
    </source>
</evidence>
<keyword evidence="6 11" id="KW-0067">ATP-binding</keyword>
<dbReference type="PROSITE" id="PS50893">
    <property type="entry name" value="ABC_TRANSPORTER_2"/>
    <property type="match status" value="1"/>
</dbReference>
<dbReference type="SMART" id="SM00382">
    <property type="entry name" value="AAA"/>
    <property type="match status" value="1"/>
</dbReference>
<dbReference type="InterPro" id="IPR003593">
    <property type="entry name" value="AAA+_ATPase"/>
</dbReference>
<dbReference type="EMBL" id="CP001712">
    <property type="protein sequence ID" value="EAR14454.1"/>
    <property type="molecule type" value="Genomic_DNA"/>
</dbReference>
<dbReference type="GO" id="GO:0005886">
    <property type="term" value="C:plasma membrane"/>
    <property type="evidence" value="ECO:0007669"/>
    <property type="project" value="UniProtKB-SubCell"/>
</dbReference>
<dbReference type="InterPro" id="IPR051535">
    <property type="entry name" value="Siderophore_ABC-ATPase"/>
</dbReference>
<dbReference type="CDD" id="cd03214">
    <property type="entry name" value="ABC_Iron-Siderophores_B12_Hemin"/>
    <property type="match status" value="1"/>
</dbReference>
<evidence type="ECO:0000256" key="9">
    <source>
        <dbReference type="ARBA" id="ARBA00023136"/>
    </source>
</evidence>
<sequence length="275" mass="30184">MESTEDLSRKSTNGQAADPILEATGLRIGYPGAKPPLSLCGELNFGLPSGLLAAVVGINGVGKSTLLRTLGGMQPELSGEIRIGGKPAAKLPAQRRARLQSLVLTEPPASRNLTVTELVALGRHPYTNWIGQHTGEDRECIEKALQRMELGNLRERPCHTLSDGQLQRVQIARALAQDTPLILLDEPTTHLDLYHKVQILKGLRAIAHDTGKTVLFTTHEIDLAIQLCDRILILHRDRSVFGDPCQLIEQGAFEKLFPEETVRFDRESGAFRIAK</sequence>
<dbReference type="InterPro" id="IPR027417">
    <property type="entry name" value="P-loop_NTPase"/>
</dbReference>
<keyword evidence="8" id="KW-0406">Ion transport</keyword>
<gene>
    <name evidence="11" type="ordered locus">RB2501_00221</name>
</gene>
<dbReference type="PANTHER" id="PTHR42771">
    <property type="entry name" value="IRON(3+)-HYDROXAMATE IMPORT ATP-BINDING PROTEIN FHUC"/>
    <property type="match status" value="1"/>
</dbReference>
<proteinExistence type="predicted"/>
<evidence type="ECO:0000256" key="5">
    <source>
        <dbReference type="ARBA" id="ARBA00022741"/>
    </source>
</evidence>
<dbReference type="Proteomes" id="UP000009049">
    <property type="component" value="Chromosome"/>
</dbReference>
<dbReference type="STRING" id="313596.RB2501_00221"/>
<dbReference type="RefSeq" id="WP_015755242.1">
    <property type="nucleotide sequence ID" value="NC_013222.1"/>
</dbReference>
<evidence type="ECO:0000256" key="1">
    <source>
        <dbReference type="ARBA" id="ARBA00004202"/>
    </source>
</evidence>
<feature type="domain" description="ABC transporter" evidence="10">
    <location>
        <begin position="21"/>
        <end position="261"/>
    </location>
</feature>
<evidence type="ECO:0000256" key="2">
    <source>
        <dbReference type="ARBA" id="ARBA00022448"/>
    </source>
</evidence>
<protein>
    <submittedName>
        <fullName evidence="11">Putative iron transport related ATP-binding protein</fullName>
    </submittedName>
</protein>
<dbReference type="Pfam" id="PF00005">
    <property type="entry name" value="ABC_tran"/>
    <property type="match status" value="1"/>
</dbReference>
<dbReference type="InterPro" id="IPR003439">
    <property type="entry name" value="ABC_transporter-like_ATP-bd"/>
</dbReference>
<dbReference type="HOGENOM" id="CLU_000604_1_11_10"/>
<evidence type="ECO:0000256" key="3">
    <source>
        <dbReference type="ARBA" id="ARBA00022475"/>
    </source>
</evidence>
<keyword evidence="12" id="KW-1185">Reference proteome</keyword>
<dbReference type="AlphaFoldDB" id="A4CNI7"/>
<evidence type="ECO:0000313" key="12">
    <source>
        <dbReference type="Proteomes" id="UP000009049"/>
    </source>
</evidence>
<dbReference type="Gene3D" id="3.40.50.300">
    <property type="entry name" value="P-loop containing nucleotide triphosphate hydrolases"/>
    <property type="match status" value="1"/>
</dbReference>
<keyword evidence="5" id="KW-0547">Nucleotide-binding</keyword>
<keyword evidence="4" id="KW-0410">Iron transport</keyword>
<keyword evidence="7" id="KW-0408">Iron</keyword>
<dbReference type="eggNOG" id="COG1120">
    <property type="taxonomic scope" value="Bacteria"/>
</dbReference>
<keyword evidence="2" id="KW-0813">Transport</keyword>
<evidence type="ECO:0000256" key="4">
    <source>
        <dbReference type="ARBA" id="ARBA00022496"/>
    </source>
</evidence>
<organism evidence="11 12">
    <name type="scientific">Robiginitalea biformata (strain ATCC BAA-864 / DSM 15991 / KCTC 12146 / HTCC2501)</name>
    <dbReference type="NCBI Taxonomy" id="313596"/>
    <lineage>
        <taxon>Bacteria</taxon>
        <taxon>Pseudomonadati</taxon>
        <taxon>Bacteroidota</taxon>
        <taxon>Flavobacteriia</taxon>
        <taxon>Flavobacteriales</taxon>
        <taxon>Flavobacteriaceae</taxon>
        <taxon>Robiginitalea</taxon>
    </lineage>
</organism>
<dbReference type="GO" id="GO:0006826">
    <property type="term" value="P:iron ion transport"/>
    <property type="evidence" value="ECO:0007669"/>
    <property type="project" value="UniProtKB-KW"/>
</dbReference>
<evidence type="ECO:0000259" key="10">
    <source>
        <dbReference type="PROSITE" id="PS50893"/>
    </source>
</evidence>
<evidence type="ECO:0000256" key="6">
    <source>
        <dbReference type="ARBA" id="ARBA00022840"/>
    </source>
</evidence>
<accession>A4CNI7</accession>
<dbReference type="OrthoDB" id="9787851at2"/>
<dbReference type="KEGG" id="rbi:RB2501_00221"/>
<evidence type="ECO:0000256" key="8">
    <source>
        <dbReference type="ARBA" id="ARBA00023065"/>
    </source>
</evidence>
<comment type="subcellular location">
    <subcellularLocation>
        <location evidence="1">Cell membrane</location>
        <topology evidence="1">Peripheral membrane protein</topology>
    </subcellularLocation>
</comment>
<keyword evidence="9" id="KW-0472">Membrane</keyword>
<evidence type="ECO:0000313" key="11">
    <source>
        <dbReference type="EMBL" id="EAR14454.1"/>
    </source>
</evidence>
<dbReference type="GO" id="GO:0016887">
    <property type="term" value="F:ATP hydrolysis activity"/>
    <property type="evidence" value="ECO:0007669"/>
    <property type="project" value="InterPro"/>
</dbReference>
<dbReference type="PANTHER" id="PTHR42771:SF2">
    <property type="entry name" value="IRON(3+)-HYDROXAMATE IMPORT ATP-BINDING PROTEIN FHUC"/>
    <property type="match status" value="1"/>
</dbReference>
<reference evidence="11 12" key="1">
    <citation type="journal article" date="2009" name="J. Bacteriol.">
        <title>Complete genome sequence of Robiginitalea biformata HTCC2501.</title>
        <authorList>
            <person name="Oh H.M."/>
            <person name="Giovannoni S.J."/>
            <person name="Lee K."/>
            <person name="Ferriera S."/>
            <person name="Johnson J."/>
            <person name="Cho J.C."/>
        </authorList>
    </citation>
    <scope>NUCLEOTIDE SEQUENCE [LARGE SCALE GENOMIC DNA]</scope>
    <source>
        <strain evidence="12">ATCC BAA-864 / HTCC2501 / KCTC 12146</strain>
    </source>
</reference>
<name>A4CNI7_ROBBH</name>